<dbReference type="RefSeq" id="WP_221873561.1">
    <property type="nucleotide sequence ID" value="NZ_JACWFH010000012.1"/>
</dbReference>
<proteinExistence type="predicted"/>
<organism evidence="2 3">
    <name type="scientific">Mesobacillus maritimus</name>
    <dbReference type="NCBI Taxonomy" id="1643336"/>
    <lineage>
        <taxon>Bacteria</taxon>
        <taxon>Bacillati</taxon>
        <taxon>Bacillota</taxon>
        <taxon>Bacilli</taxon>
        <taxon>Bacillales</taxon>
        <taxon>Bacillaceae</taxon>
        <taxon>Mesobacillus</taxon>
    </lineage>
</organism>
<dbReference type="SUPFAM" id="SSF48208">
    <property type="entry name" value="Six-hairpin glycosidases"/>
    <property type="match status" value="1"/>
</dbReference>
<feature type="transmembrane region" description="Helical" evidence="1">
    <location>
        <begin position="6"/>
        <end position="25"/>
    </location>
</feature>
<keyword evidence="1" id="KW-1133">Transmembrane helix</keyword>
<evidence type="ECO:0000256" key="1">
    <source>
        <dbReference type="SAM" id="Phobius"/>
    </source>
</evidence>
<evidence type="ECO:0000313" key="2">
    <source>
        <dbReference type="EMBL" id="MBY0097340.1"/>
    </source>
</evidence>
<dbReference type="Proteomes" id="UP000769780">
    <property type="component" value="Unassembled WGS sequence"/>
</dbReference>
<evidence type="ECO:0008006" key="4">
    <source>
        <dbReference type="Google" id="ProtNLM"/>
    </source>
</evidence>
<sequence>MSRRFVVLFLAFFTICIGGIGFFLFHHFKKSEVKSVVSSEYMNEQKWIKSYGKDQDIQYLSESIGQYMTYLLLIEDHAEFNQQVDVLKKNYLVEKDGQVYIKWQLAEGTATNALVDDLRIIEALSEGGELFQEPSYSELAAKLKKTIELKQSISGMMVDFYDWELEKATTTLHLSYLNHNVLQAFESTKTDAYLHLLRGAVDSPFFYEIYDVENKVYQAADQKNVNMIDQLLIAIQYHKWTGKVPTEFDQWLKKELDSKGKLFGAYQKGSLEPAVPYESSAVYALGVLYFFETGDPSYADVLHELLLKQPPFERDPDFKTIHFFDYMYSKTADELWKQRDGSY</sequence>
<name>A0ABS7K5F3_9BACI</name>
<dbReference type="InterPro" id="IPR008928">
    <property type="entry name" value="6-hairpin_glycosidase_sf"/>
</dbReference>
<dbReference type="Gene3D" id="1.50.10.10">
    <property type="match status" value="1"/>
</dbReference>
<accession>A0ABS7K5F3</accession>
<keyword evidence="3" id="KW-1185">Reference proteome</keyword>
<reference evidence="2 3" key="1">
    <citation type="submission" date="2020-07" db="EMBL/GenBank/DDBJ databases">
        <title>Fungal Genomes of the International Space Station.</title>
        <authorList>
            <person name="Seuylemezian A."/>
            <person name="Singh N.K."/>
            <person name="Wood J."/>
            <person name="Venkateswaran K."/>
        </authorList>
    </citation>
    <scope>NUCLEOTIDE SEQUENCE [LARGE SCALE GENOMIC DNA]</scope>
    <source>
        <strain evidence="2 3">PL-B2</strain>
    </source>
</reference>
<gene>
    <name evidence="2" type="ORF">H0185_11095</name>
</gene>
<keyword evidence="1" id="KW-0472">Membrane</keyword>
<keyword evidence="1" id="KW-0812">Transmembrane</keyword>
<protein>
    <recommendedName>
        <fullName evidence="4">Glycoside transferase</fullName>
    </recommendedName>
</protein>
<evidence type="ECO:0000313" key="3">
    <source>
        <dbReference type="Proteomes" id="UP000769780"/>
    </source>
</evidence>
<dbReference type="EMBL" id="JACWFH010000012">
    <property type="protein sequence ID" value="MBY0097340.1"/>
    <property type="molecule type" value="Genomic_DNA"/>
</dbReference>
<comment type="caution">
    <text evidence="2">The sequence shown here is derived from an EMBL/GenBank/DDBJ whole genome shotgun (WGS) entry which is preliminary data.</text>
</comment>
<dbReference type="InterPro" id="IPR012341">
    <property type="entry name" value="6hp_glycosidase-like_sf"/>
</dbReference>